<dbReference type="InterPro" id="IPR011042">
    <property type="entry name" value="6-blade_b-propeller_TolB-like"/>
</dbReference>
<feature type="compositionally biased region" description="Pro residues" evidence="1">
    <location>
        <begin position="28"/>
        <end position="39"/>
    </location>
</feature>
<feature type="chain" id="PRO_5009240308" evidence="2">
    <location>
        <begin position="28"/>
        <end position="416"/>
    </location>
</feature>
<feature type="signal peptide" evidence="2">
    <location>
        <begin position="1"/>
        <end position="27"/>
    </location>
</feature>
<gene>
    <name evidence="4" type="ORF">SAMN04489747_0671</name>
</gene>
<evidence type="ECO:0000259" key="3">
    <source>
        <dbReference type="Pfam" id="PF07995"/>
    </source>
</evidence>
<keyword evidence="5" id="KW-1185">Reference proteome</keyword>
<keyword evidence="2" id="KW-0732">Signal</keyword>
<evidence type="ECO:0000256" key="1">
    <source>
        <dbReference type="SAM" id="MobiDB-lite"/>
    </source>
</evidence>
<protein>
    <submittedName>
        <fullName evidence="4">Glucose/arabinose dehydrogenase, beta-propeller fold</fullName>
    </submittedName>
</protein>
<proteinExistence type="predicted"/>
<dbReference type="AlphaFoldDB" id="A0A1G6TRC0"/>
<dbReference type="OrthoDB" id="9770043at2"/>
<dbReference type="RefSeq" id="WP_090590618.1">
    <property type="nucleotide sequence ID" value="NZ_LT629688.1"/>
</dbReference>
<accession>A0A1G6TRC0</accession>
<evidence type="ECO:0000313" key="4">
    <source>
        <dbReference type="EMBL" id="SDD30937.1"/>
    </source>
</evidence>
<feature type="region of interest" description="Disordered" evidence="1">
    <location>
        <begin position="22"/>
        <end position="66"/>
    </location>
</feature>
<dbReference type="Pfam" id="PF07995">
    <property type="entry name" value="GSDH"/>
    <property type="match status" value="1"/>
</dbReference>
<dbReference type="STRING" id="675864.SAMN04489747_0671"/>
<evidence type="ECO:0000313" key="5">
    <source>
        <dbReference type="Proteomes" id="UP000198546"/>
    </source>
</evidence>
<dbReference type="InterPro" id="IPR012938">
    <property type="entry name" value="Glc/Sorbosone_DH"/>
</dbReference>
<name>A0A1G6TRC0_9ACTN</name>
<dbReference type="InterPro" id="IPR011041">
    <property type="entry name" value="Quinoprot_gluc/sorb_DH_b-prop"/>
</dbReference>
<dbReference type="PANTHER" id="PTHR19328">
    <property type="entry name" value="HEDGEHOG-INTERACTING PROTEIN"/>
    <property type="match status" value="1"/>
</dbReference>
<evidence type="ECO:0000256" key="2">
    <source>
        <dbReference type="SAM" id="SignalP"/>
    </source>
</evidence>
<organism evidence="4 5">
    <name type="scientific">Auraticoccus monumenti</name>
    <dbReference type="NCBI Taxonomy" id="675864"/>
    <lineage>
        <taxon>Bacteria</taxon>
        <taxon>Bacillati</taxon>
        <taxon>Actinomycetota</taxon>
        <taxon>Actinomycetes</taxon>
        <taxon>Propionibacteriales</taxon>
        <taxon>Propionibacteriaceae</taxon>
        <taxon>Auraticoccus</taxon>
    </lineage>
</organism>
<reference evidence="4 5" key="1">
    <citation type="submission" date="2016-10" db="EMBL/GenBank/DDBJ databases">
        <authorList>
            <person name="de Groot N.N."/>
        </authorList>
    </citation>
    <scope>NUCLEOTIDE SEQUENCE [LARGE SCALE GENOMIC DNA]</scope>
    <source>
        <strain evidence="4 5">MON 2.2</strain>
    </source>
</reference>
<dbReference type="PROSITE" id="PS51257">
    <property type="entry name" value="PROKAR_LIPOPROTEIN"/>
    <property type="match status" value="1"/>
</dbReference>
<dbReference type="PANTHER" id="PTHR19328:SF13">
    <property type="entry name" value="HIPL1 PROTEIN"/>
    <property type="match status" value="1"/>
</dbReference>
<dbReference type="SUPFAM" id="SSF50952">
    <property type="entry name" value="Soluble quinoprotein glucose dehydrogenase"/>
    <property type="match status" value="1"/>
</dbReference>
<dbReference type="Gene3D" id="2.120.10.30">
    <property type="entry name" value="TolB, C-terminal domain"/>
    <property type="match status" value="1"/>
</dbReference>
<dbReference type="EMBL" id="LT629688">
    <property type="protein sequence ID" value="SDD30937.1"/>
    <property type="molecule type" value="Genomic_DNA"/>
</dbReference>
<dbReference type="Proteomes" id="UP000198546">
    <property type="component" value="Chromosome i"/>
</dbReference>
<feature type="compositionally biased region" description="Low complexity" evidence="1">
    <location>
        <begin position="40"/>
        <end position="66"/>
    </location>
</feature>
<sequence length="416" mass="42639">MRAAAVSTSLLVLLTLSACSGSGTTPADDPPAPAAPTPAPSSATPTAGATGPSTPSATPTAEPTPEGFPELEVEVLADDLTLPWDVDELAGGGLLVTEKESGRILLLDGDQRRELSGGPSGLWSSGETGLMSIVVDPSDEDRFLTCHGHSDGGATDVRVVEWTLDEDRTQATEGDALITGIESTTGRHGGCRMEVSPDGELFVGTGDAAVGTNPRDLTSLNGKVLRADAGTGDPLPDNPFADSDDAATQLVWTYGHRNVQGLAVVDGTVWSAEHGPDVDDEVNRLEAGGDYGWDPVPAGGGGGYDESVPMTDDDLDGDQVAAAWSSGDPTLATSGMTLVEGAEWGGYAGGLAVATLKAQQMLFLPLDDGEVGEARVPEVLTEHGRLRSVTQAADGALLVTTSNGSDDELLRVTPRS</sequence>
<feature type="domain" description="Glucose/Sorbosone dehydrogenase" evidence="3">
    <location>
        <begin position="81"/>
        <end position="405"/>
    </location>
</feature>